<protein>
    <submittedName>
        <fullName evidence="1">Uncharacterized protein</fullName>
    </submittedName>
</protein>
<proteinExistence type="predicted"/>
<name>A0A5C2S680_9APHY</name>
<reference evidence="1" key="1">
    <citation type="journal article" date="2018" name="Genome Biol. Evol.">
        <title>Genomics and development of Lentinus tigrinus, a white-rot wood-decaying mushroom with dimorphic fruiting bodies.</title>
        <authorList>
            <person name="Wu B."/>
            <person name="Xu Z."/>
            <person name="Knudson A."/>
            <person name="Carlson A."/>
            <person name="Chen N."/>
            <person name="Kovaka S."/>
            <person name="LaButti K."/>
            <person name="Lipzen A."/>
            <person name="Pennachio C."/>
            <person name="Riley R."/>
            <person name="Schakwitz W."/>
            <person name="Umezawa K."/>
            <person name="Ohm R.A."/>
            <person name="Grigoriev I.V."/>
            <person name="Nagy L.G."/>
            <person name="Gibbons J."/>
            <person name="Hibbett D."/>
        </authorList>
    </citation>
    <scope>NUCLEOTIDE SEQUENCE [LARGE SCALE GENOMIC DNA]</scope>
    <source>
        <strain evidence="1">ALCF2SS1-6</strain>
    </source>
</reference>
<sequence length="59" mass="6980">MRVTWQTVRELHETICHWKCLRTLLRNAQDYKNAERAMGYVEGTLAGMRSTAYARRHQA</sequence>
<keyword evidence="2" id="KW-1185">Reference proteome</keyword>
<dbReference type="AlphaFoldDB" id="A0A5C2S680"/>
<dbReference type="EMBL" id="ML122274">
    <property type="protein sequence ID" value="RPD58589.1"/>
    <property type="molecule type" value="Genomic_DNA"/>
</dbReference>
<organism evidence="1 2">
    <name type="scientific">Lentinus tigrinus ALCF2SS1-6</name>
    <dbReference type="NCBI Taxonomy" id="1328759"/>
    <lineage>
        <taxon>Eukaryota</taxon>
        <taxon>Fungi</taxon>
        <taxon>Dikarya</taxon>
        <taxon>Basidiomycota</taxon>
        <taxon>Agaricomycotina</taxon>
        <taxon>Agaricomycetes</taxon>
        <taxon>Polyporales</taxon>
        <taxon>Polyporaceae</taxon>
        <taxon>Lentinus</taxon>
    </lineage>
</organism>
<evidence type="ECO:0000313" key="1">
    <source>
        <dbReference type="EMBL" id="RPD58589.1"/>
    </source>
</evidence>
<gene>
    <name evidence="1" type="ORF">L227DRAFT_576972</name>
</gene>
<accession>A0A5C2S680</accession>
<evidence type="ECO:0000313" key="2">
    <source>
        <dbReference type="Proteomes" id="UP000313359"/>
    </source>
</evidence>
<dbReference type="Proteomes" id="UP000313359">
    <property type="component" value="Unassembled WGS sequence"/>
</dbReference>